<accession>A0A7X3FS52</accession>
<dbReference type="EMBL" id="WQRF01000002">
    <property type="protein sequence ID" value="MVS98910.1"/>
    <property type="molecule type" value="Genomic_DNA"/>
</dbReference>
<reference evidence="3 4" key="1">
    <citation type="submission" date="2019-12" db="EMBL/GenBank/DDBJ databases">
        <title>Devosia maris sp. nov., isolated from the deep seawater.</title>
        <authorList>
            <person name="Liu Y."/>
        </authorList>
    </citation>
    <scope>NUCLEOTIDE SEQUENCE [LARGE SCALE GENOMIC DNA]</scope>
    <source>
        <strain evidence="3 4">L53-10-65</strain>
    </source>
</reference>
<protein>
    <submittedName>
        <fullName evidence="3">Tagatose 1,6-diphosphate aldolase</fullName>
    </submittedName>
</protein>
<dbReference type="Gene3D" id="3.20.20.70">
    <property type="entry name" value="Aldolase class I"/>
    <property type="match status" value="1"/>
</dbReference>
<dbReference type="InterPro" id="IPR002915">
    <property type="entry name" value="DeoC/FbaB/LacD_aldolase"/>
</dbReference>
<dbReference type="GO" id="GO:0061595">
    <property type="term" value="F:6-deoxy-6-sulfofructose-1-phosphate aldolase activity"/>
    <property type="evidence" value="ECO:0007669"/>
    <property type="project" value="TreeGrafter"/>
</dbReference>
<evidence type="ECO:0000256" key="1">
    <source>
        <dbReference type="ARBA" id="ARBA00008679"/>
    </source>
</evidence>
<evidence type="ECO:0000313" key="4">
    <source>
        <dbReference type="Proteomes" id="UP000438106"/>
    </source>
</evidence>
<dbReference type="PANTHER" id="PTHR39340">
    <property type="entry name" value="SULFOFRUCTOSEPHOSPHATE ALDOLASE"/>
    <property type="match status" value="1"/>
</dbReference>
<evidence type="ECO:0000256" key="2">
    <source>
        <dbReference type="ARBA" id="ARBA00023239"/>
    </source>
</evidence>
<dbReference type="RefSeq" id="WP_157289864.1">
    <property type="nucleotide sequence ID" value="NZ_WQRF01000002.1"/>
</dbReference>
<dbReference type="PANTHER" id="PTHR39340:SF1">
    <property type="entry name" value="SULFOFRUCTOSEPHOSPHATE ALDOLASE"/>
    <property type="match status" value="1"/>
</dbReference>
<comment type="similarity">
    <text evidence="1">Belongs to the aldolase LacD family.</text>
</comment>
<keyword evidence="2" id="KW-0456">Lyase</keyword>
<gene>
    <name evidence="3" type="ORF">GO014_07750</name>
</gene>
<proteinExistence type="inferred from homology"/>
<dbReference type="SUPFAM" id="SSF51569">
    <property type="entry name" value="Aldolase"/>
    <property type="match status" value="1"/>
</dbReference>
<evidence type="ECO:0000313" key="3">
    <source>
        <dbReference type="EMBL" id="MVS98910.1"/>
    </source>
</evidence>
<dbReference type="InterPro" id="IPR013785">
    <property type="entry name" value="Aldolase_TIM"/>
</dbReference>
<sequence>MPAPFKPHEPIRGVAVDQGSGLAAAIAAARGADARDDDLETFKRIVVETASPVATTLLVDSTYGAHLLPLMAPPCIPMLAFEADVYHIADEDRITRLPDNLTVEQFPTLGAPVLKFFLYYGPNDPAELNQRKFDLVRSIGDRCRAQGTTFLFEPIVYDRAVSDGASKEYALLKPELVRRAVEDFVNPDYKIDILKIEIPVTLEFVEGFGTPAMSRRDAEAAVVDVSNAAGDMPFVYLSAGVTYERFVEGLKFCKSSSGKAAGYMCGRALWSDAIGIFGSEGANAMARWMETTGRDRLAGMNEAIA</sequence>
<comment type="caution">
    <text evidence="3">The sequence shown here is derived from an EMBL/GenBank/DDBJ whole genome shotgun (WGS) entry which is preliminary data.</text>
</comment>
<dbReference type="Pfam" id="PF01791">
    <property type="entry name" value="DeoC"/>
    <property type="match status" value="1"/>
</dbReference>
<dbReference type="NCBIfam" id="NF009498">
    <property type="entry name" value="PRK12858.1"/>
    <property type="match status" value="1"/>
</dbReference>
<keyword evidence="4" id="KW-1185">Reference proteome</keyword>
<dbReference type="AlphaFoldDB" id="A0A7X3FS52"/>
<organism evidence="3 4">
    <name type="scientific">Devosia marina</name>
    <dbReference type="NCBI Taxonomy" id="2683198"/>
    <lineage>
        <taxon>Bacteria</taxon>
        <taxon>Pseudomonadati</taxon>
        <taxon>Pseudomonadota</taxon>
        <taxon>Alphaproteobacteria</taxon>
        <taxon>Hyphomicrobiales</taxon>
        <taxon>Devosiaceae</taxon>
        <taxon>Devosia</taxon>
    </lineage>
</organism>
<name>A0A7X3FS52_9HYPH</name>
<dbReference type="GO" id="GO:1902777">
    <property type="term" value="P:6-sulfoquinovose(1-) catabolic process"/>
    <property type="evidence" value="ECO:0007669"/>
    <property type="project" value="TreeGrafter"/>
</dbReference>
<dbReference type="InterPro" id="IPR050552">
    <property type="entry name" value="LacD_aldolase"/>
</dbReference>
<dbReference type="Proteomes" id="UP000438106">
    <property type="component" value="Unassembled WGS sequence"/>
</dbReference>